<keyword evidence="2 7" id="KW-0813">Transport</keyword>
<dbReference type="GO" id="GO:0022857">
    <property type="term" value="F:transmembrane transporter activity"/>
    <property type="evidence" value="ECO:0007669"/>
    <property type="project" value="InterPro"/>
</dbReference>
<organism evidence="9 10">
    <name type="scientific">Kitasatospora atroaurantiaca</name>
    <dbReference type="NCBI Taxonomy" id="285545"/>
    <lineage>
        <taxon>Bacteria</taxon>
        <taxon>Bacillati</taxon>
        <taxon>Actinomycetota</taxon>
        <taxon>Actinomycetes</taxon>
        <taxon>Kitasatosporales</taxon>
        <taxon>Streptomycetaceae</taxon>
        <taxon>Kitasatospora</taxon>
    </lineage>
</organism>
<evidence type="ECO:0000256" key="1">
    <source>
        <dbReference type="ARBA" id="ARBA00004651"/>
    </source>
</evidence>
<evidence type="ECO:0000256" key="3">
    <source>
        <dbReference type="ARBA" id="ARBA00022475"/>
    </source>
</evidence>
<feature type="transmembrane region" description="Helical" evidence="7">
    <location>
        <begin position="95"/>
        <end position="114"/>
    </location>
</feature>
<feature type="transmembrane region" description="Helical" evidence="7">
    <location>
        <begin position="42"/>
        <end position="61"/>
    </location>
</feature>
<dbReference type="CDD" id="cd06261">
    <property type="entry name" value="TM_PBP2"/>
    <property type="match status" value="1"/>
</dbReference>
<dbReference type="InterPro" id="IPR043429">
    <property type="entry name" value="ArtM/GltK/GlnP/TcyL/YhdX-like"/>
</dbReference>
<accession>A0A561EW55</accession>
<dbReference type="Pfam" id="PF00528">
    <property type="entry name" value="BPD_transp_1"/>
    <property type="match status" value="1"/>
</dbReference>
<comment type="subcellular location">
    <subcellularLocation>
        <location evidence="1 7">Cell membrane</location>
        <topology evidence="1 7">Multi-pass membrane protein</topology>
    </subcellularLocation>
</comment>
<keyword evidence="4 7" id="KW-0812">Transmembrane</keyword>
<dbReference type="Proteomes" id="UP000318416">
    <property type="component" value="Unassembled WGS sequence"/>
</dbReference>
<dbReference type="PANTHER" id="PTHR30614:SF21">
    <property type="entry name" value="AMINO ACID ABC TRANSPORTER PERMEASE"/>
    <property type="match status" value="1"/>
</dbReference>
<keyword evidence="6 7" id="KW-0472">Membrane</keyword>
<keyword evidence="10" id="KW-1185">Reference proteome</keyword>
<dbReference type="EMBL" id="VIVR01000001">
    <property type="protein sequence ID" value="TWE19845.1"/>
    <property type="molecule type" value="Genomic_DNA"/>
</dbReference>
<dbReference type="AlphaFoldDB" id="A0A561EW55"/>
<dbReference type="InterPro" id="IPR000515">
    <property type="entry name" value="MetI-like"/>
</dbReference>
<reference evidence="9 10" key="1">
    <citation type="submission" date="2019-06" db="EMBL/GenBank/DDBJ databases">
        <title>Sequencing the genomes of 1000 actinobacteria strains.</title>
        <authorList>
            <person name="Klenk H.-P."/>
        </authorList>
    </citation>
    <scope>NUCLEOTIDE SEQUENCE [LARGE SCALE GENOMIC DNA]</scope>
    <source>
        <strain evidence="9 10">DSM 41649</strain>
    </source>
</reference>
<feature type="transmembrane region" description="Helical" evidence="7">
    <location>
        <begin position="258"/>
        <end position="279"/>
    </location>
</feature>
<evidence type="ECO:0000256" key="2">
    <source>
        <dbReference type="ARBA" id="ARBA00022448"/>
    </source>
</evidence>
<comment type="caution">
    <text evidence="9">The sequence shown here is derived from an EMBL/GenBank/DDBJ whole genome shotgun (WGS) entry which is preliminary data.</text>
</comment>
<evidence type="ECO:0000256" key="7">
    <source>
        <dbReference type="RuleBase" id="RU363032"/>
    </source>
</evidence>
<evidence type="ECO:0000313" key="9">
    <source>
        <dbReference type="EMBL" id="TWE19845.1"/>
    </source>
</evidence>
<evidence type="ECO:0000256" key="4">
    <source>
        <dbReference type="ARBA" id="ARBA00022692"/>
    </source>
</evidence>
<dbReference type="GO" id="GO:0043190">
    <property type="term" value="C:ATP-binding cassette (ABC) transporter complex"/>
    <property type="evidence" value="ECO:0007669"/>
    <property type="project" value="InterPro"/>
</dbReference>
<sequence>MSSDSSVLTALLSGNEPGRTPRVSKSSSVLYDTPGPRARARYRAFGVLSVLGIAGLLWYAYDSLASAGQFSAAMWEPFQYTAVQQRIVDGLLDTLTAFGVAALLSLVLGALLAAGRLSDHKPLRAVATAVVQFFRAMPLLIMIFALYHSLFGTSPFWALVTGLTLYNGSVQAEIIRSGVNAVPRGQSEAAYAIGLRKTQVMLTILVPQAVRSMLPAIIGQLVVTLKDTSLGFVITYTELLYAGKLIASNTSTADGYPYIPVVIVIGTIYIGMCLLLTALAKWIEARGRRGANRRTPAAA</sequence>
<protein>
    <submittedName>
        <fullName evidence="9">Amino acid ABC transporter membrane protein 2 (PAAT family)</fullName>
    </submittedName>
</protein>
<name>A0A561EW55_9ACTN</name>
<dbReference type="InterPro" id="IPR010065">
    <property type="entry name" value="AA_ABC_transptr_permease_3TM"/>
</dbReference>
<keyword evidence="5 7" id="KW-1133">Transmembrane helix</keyword>
<dbReference type="PANTHER" id="PTHR30614">
    <property type="entry name" value="MEMBRANE COMPONENT OF AMINO ACID ABC TRANSPORTER"/>
    <property type="match status" value="1"/>
</dbReference>
<evidence type="ECO:0000259" key="8">
    <source>
        <dbReference type="PROSITE" id="PS50928"/>
    </source>
</evidence>
<evidence type="ECO:0000313" key="10">
    <source>
        <dbReference type="Proteomes" id="UP000318416"/>
    </source>
</evidence>
<keyword evidence="3" id="KW-1003">Cell membrane</keyword>
<evidence type="ECO:0000256" key="5">
    <source>
        <dbReference type="ARBA" id="ARBA00022989"/>
    </source>
</evidence>
<evidence type="ECO:0000256" key="6">
    <source>
        <dbReference type="ARBA" id="ARBA00023136"/>
    </source>
</evidence>
<dbReference type="RefSeq" id="WP_145793895.1">
    <property type="nucleotide sequence ID" value="NZ_BAAABR010000003.1"/>
</dbReference>
<comment type="similarity">
    <text evidence="7">Belongs to the binding-protein-dependent transport system permease family.</text>
</comment>
<dbReference type="PROSITE" id="PS50928">
    <property type="entry name" value="ABC_TM1"/>
    <property type="match status" value="1"/>
</dbReference>
<dbReference type="Gene3D" id="1.10.3720.10">
    <property type="entry name" value="MetI-like"/>
    <property type="match status" value="1"/>
</dbReference>
<proteinExistence type="inferred from homology"/>
<dbReference type="OrthoDB" id="4543034at2"/>
<dbReference type="SUPFAM" id="SSF161098">
    <property type="entry name" value="MetI-like"/>
    <property type="match status" value="1"/>
</dbReference>
<feature type="domain" description="ABC transmembrane type-1" evidence="8">
    <location>
        <begin position="91"/>
        <end position="280"/>
    </location>
</feature>
<dbReference type="NCBIfam" id="TIGR01726">
    <property type="entry name" value="HEQRo_perm_3TM"/>
    <property type="match status" value="1"/>
</dbReference>
<dbReference type="GO" id="GO:0006865">
    <property type="term" value="P:amino acid transport"/>
    <property type="evidence" value="ECO:0007669"/>
    <property type="project" value="TreeGrafter"/>
</dbReference>
<gene>
    <name evidence="9" type="ORF">FB465_4982</name>
</gene>
<dbReference type="InterPro" id="IPR035906">
    <property type="entry name" value="MetI-like_sf"/>
</dbReference>